<dbReference type="EMBL" id="CALNXI010000786">
    <property type="protein sequence ID" value="CAH3047526.1"/>
    <property type="molecule type" value="Genomic_DNA"/>
</dbReference>
<gene>
    <name evidence="1" type="ORF">PEVE_00041419</name>
</gene>
<feature type="non-terminal residue" evidence="1">
    <location>
        <position position="107"/>
    </location>
</feature>
<organism evidence="1 2">
    <name type="scientific">Porites evermanni</name>
    <dbReference type="NCBI Taxonomy" id="104178"/>
    <lineage>
        <taxon>Eukaryota</taxon>
        <taxon>Metazoa</taxon>
        <taxon>Cnidaria</taxon>
        <taxon>Anthozoa</taxon>
        <taxon>Hexacorallia</taxon>
        <taxon>Scleractinia</taxon>
        <taxon>Fungiina</taxon>
        <taxon>Poritidae</taxon>
        <taxon>Porites</taxon>
    </lineage>
</organism>
<name>A0ABN8NF10_9CNID</name>
<evidence type="ECO:0000313" key="1">
    <source>
        <dbReference type="EMBL" id="CAH3047526.1"/>
    </source>
</evidence>
<protein>
    <submittedName>
        <fullName evidence="1">Uncharacterized protein</fullName>
    </submittedName>
</protein>
<proteinExistence type="predicted"/>
<sequence>MFQTVHKCGPAFVDCINSIVKGQPTSRGSSFQDSFSFAVYHVTISNKSSARLTILDKSDVNVQLLVHCDVYALISKYCNKRATLDIFINVFIDYFCKGRIHVRDRLV</sequence>
<dbReference type="Proteomes" id="UP001159427">
    <property type="component" value="Unassembled WGS sequence"/>
</dbReference>
<evidence type="ECO:0000313" key="2">
    <source>
        <dbReference type="Proteomes" id="UP001159427"/>
    </source>
</evidence>
<accession>A0ABN8NF10</accession>
<comment type="caution">
    <text evidence="1">The sequence shown here is derived from an EMBL/GenBank/DDBJ whole genome shotgun (WGS) entry which is preliminary data.</text>
</comment>
<reference evidence="1 2" key="1">
    <citation type="submission" date="2022-05" db="EMBL/GenBank/DDBJ databases">
        <authorList>
            <consortium name="Genoscope - CEA"/>
            <person name="William W."/>
        </authorList>
    </citation>
    <scope>NUCLEOTIDE SEQUENCE [LARGE SCALE GENOMIC DNA]</scope>
</reference>
<keyword evidence="2" id="KW-1185">Reference proteome</keyword>